<evidence type="ECO:0000259" key="1">
    <source>
        <dbReference type="SMART" id="SM00943"/>
    </source>
</evidence>
<dbReference type="InterPro" id="IPR015330">
    <property type="entry name" value="DNA_primase/pol_bifunc_N"/>
</dbReference>
<dbReference type="Proteomes" id="UP000318186">
    <property type="component" value="Unassembled WGS sequence"/>
</dbReference>
<feature type="domain" description="DNA primase/polymerase bifunctional N-terminal" evidence="1">
    <location>
        <begin position="28"/>
        <end position="209"/>
    </location>
</feature>
<organism evidence="2 3">
    <name type="scientific">Streptomyces brevispora</name>
    <dbReference type="NCBI Taxonomy" id="887462"/>
    <lineage>
        <taxon>Bacteria</taxon>
        <taxon>Bacillati</taxon>
        <taxon>Actinomycetota</taxon>
        <taxon>Actinomycetes</taxon>
        <taxon>Kitasatosporales</taxon>
        <taxon>Streptomycetaceae</taxon>
        <taxon>Streptomyces</taxon>
    </lineage>
</organism>
<dbReference type="EMBL" id="VIWW01000001">
    <property type="protein sequence ID" value="TWG04893.1"/>
    <property type="molecule type" value="Genomic_DNA"/>
</dbReference>
<dbReference type="Pfam" id="PF09250">
    <property type="entry name" value="Prim-Pol"/>
    <property type="match status" value="1"/>
</dbReference>
<evidence type="ECO:0000313" key="2">
    <source>
        <dbReference type="EMBL" id="TWG04893.1"/>
    </source>
</evidence>
<dbReference type="SMART" id="SM00943">
    <property type="entry name" value="Prim-Pol"/>
    <property type="match status" value="1"/>
</dbReference>
<comment type="caution">
    <text evidence="2">The sequence shown here is derived from an EMBL/GenBank/DDBJ whole genome shotgun (WGS) entry which is preliminary data.</text>
</comment>
<protein>
    <submittedName>
        <fullName evidence="2">Bifunctional DNA primase/polymerase-like protein</fullName>
    </submittedName>
</protein>
<evidence type="ECO:0000313" key="3">
    <source>
        <dbReference type="Proteomes" id="UP000318186"/>
    </source>
</evidence>
<proteinExistence type="predicted"/>
<accession>A0A561UZW6</accession>
<reference evidence="2 3" key="1">
    <citation type="submission" date="2019-06" db="EMBL/GenBank/DDBJ databases">
        <title>Sequencing the genomes of 1000 actinobacteria strains.</title>
        <authorList>
            <person name="Klenk H.-P."/>
        </authorList>
    </citation>
    <scope>NUCLEOTIDE SEQUENCE [LARGE SCALE GENOMIC DNA]</scope>
    <source>
        <strain evidence="2 3">DSM 42059</strain>
    </source>
</reference>
<gene>
    <name evidence="2" type="ORF">FHX80_113365</name>
</gene>
<sequence>MLCVEEPIGVMEAAQVPPQRVEQLLDAAVRYAEERHWDVCPGTWLEPADGTERCSCGEIRCAAPGAHPTRTDWANLATGSGAAARRMWSQQPRSAILLPTGRGFDAIDVPESAGFLALARMERLSLPLGPVTRTPDRRMQFFVLPGAAAKAEGLVRRLGWSAAAIGLRGRGEGHYVTAPPTRVGGSGTVQWVRRPTTANRWLPGVEELISPLAYACGREAADARTRLS</sequence>
<dbReference type="AlphaFoldDB" id="A0A561UZW6"/>
<name>A0A561UZW6_9ACTN</name>